<dbReference type="PANTHER" id="PTHR43582:SF2">
    <property type="entry name" value="LINEARMYCIN RESISTANCE ATP-BINDING PROTEIN LNRL"/>
    <property type="match status" value="1"/>
</dbReference>
<dbReference type="Gene3D" id="3.40.50.300">
    <property type="entry name" value="P-loop containing nucleotide triphosphate hydrolases"/>
    <property type="match status" value="1"/>
</dbReference>
<name>A0A6J4NSH5_9ACTN</name>
<dbReference type="PANTHER" id="PTHR43582">
    <property type="entry name" value="LINEARMYCIN RESISTANCE ATP-BINDING PROTEIN LNRL"/>
    <property type="match status" value="1"/>
</dbReference>
<evidence type="ECO:0000313" key="2">
    <source>
        <dbReference type="EMBL" id="CAA9394592.1"/>
    </source>
</evidence>
<accession>A0A6J4NSH5</accession>
<dbReference type="GO" id="GO:0005524">
    <property type="term" value="F:ATP binding"/>
    <property type="evidence" value="ECO:0007669"/>
    <property type="project" value="InterPro"/>
</dbReference>
<dbReference type="GO" id="GO:0016887">
    <property type="term" value="F:ATP hydrolysis activity"/>
    <property type="evidence" value="ECO:0007669"/>
    <property type="project" value="InterPro"/>
</dbReference>
<dbReference type="AlphaFoldDB" id="A0A6J4NSH5"/>
<protein>
    <recommendedName>
        <fullName evidence="1">ATPase AAA-type core domain-containing protein</fullName>
    </recommendedName>
</protein>
<reference evidence="2" key="1">
    <citation type="submission" date="2020-02" db="EMBL/GenBank/DDBJ databases">
        <authorList>
            <person name="Meier V. D."/>
        </authorList>
    </citation>
    <scope>NUCLEOTIDE SEQUENCE</scope>
    <source>
        <strain evidence="2">AVDCRST_MAG06</strain>
    </source>
</reference>
<organism evidence="2">
    <name type="scientific">uncultured Nocardioides sp</name>
    <dbReference type="NCBI Taxonomy" id="198441"/>
    <lineage>
        <taxon>Bacteria</taxon>
        <taxon>Bacillati</taxon>
        <taxon>Actinomycetota</taxon>
        <taxon>Actinomycetes</taxon>
        <taxon>Propionibacteriales</taxon>
        <taxon>Nocardioidaceae</taxon>
        <taxon>Nocardioides</taxon>
        <taxon>environmental samples</taxon>
    </lineage>
</organism>
<proteinExistence type="predicted"/>
<dbReference type="InterPro" id="IPR003959">
    <property type="entry name" value="ATPase_AAA_core"/>
</dbReference>
<dbReference type="SUPFAM" id="SSF52540">
    <property type="entry name" value="P-loop containing nucleoside triphosphate hydrolases"/>
    <property type="match status" value="1"/>
</dbReference>
<dbReference type="RefSeq" id="WP_295658467.1">
    <property type="nucleotide sequence ID" value="NZ_CADCUP010000122.1"/>
</dbReference>
<dbReference type="Pfam" id="PF13304">
    <property type="entry name" value="AAA_21"/>
    <property type="match status" value="1"/>
</dbReference>
<feature type="non-terminal residue" evidence="2">
    <location>
        <position position="1"/>
    </location>
</feature>
<sequence length="168" mass="18626">DLACTLTGRPEVLMLDEPTTGLDPESRHRVLELLRSLRAAGVAVLVTTHYLEEAEALADRISIMRAGRVVKEGTREEIVADQPSVISFRTPERDLPPLPGATVSRDVARTTVESEDLQESLTTLLAWARKHDVRLHDLSARTATLESVFLGVAEDDRHDTHPTEEMAR</sequence>
<dbReference type="InterPro" id="IPR027417">
    <property type="entry name" value="P-loop_NTPase"/>
</dbReference>
<feature type="domain" description="ATPase AAA-type core" evidence="1">
    <location>
        <begin position="10"/>
        <end position="49"/>
    </location>
</feature>
<gene>
    <name evidence="2" type="ORF">AVDCRST_MAG06-1818</name>
</gene>
<evidence type="ECO:0000259" key="1">
    <source>
        <dbReference type="Pfam" id="PF13304"/>
    </source>
</evidence>
<dbReference type="EMBL" id="CADCUP010000122">
    <property type="protein sequence ID" value="CAA9394592.1"/>
    <property type="molecule type" value="Genomic_DNA"/>
</dbReference>